<proteinExistence type="predicted"/>
<feature type="region of interest" description="Disordered" evidence="1">
    <location>
        <begin position="51"/>
        <end position="87"/>
    </location>
</feature>
<keyword evidence="3" id="KW-1185">Reference proteome</keyword>
<reference evidence="2 3" key="1">
    <citation type="submission" date="2017-11" db="EMBL/GenBank/DDBJ databases">
        <title>De novo assembly and phasing of dikaryotic genomes from two isolates of Puccinia coronata f. sp. avenae, the causal agent of oat crown rust.</title>
        <authorList>
            <person name="Miller M.E."/>
            <person name="Zhang Y."/>
            <person name="Omidvar V."/>
            <person name="Sperschneider J."/>
            <person name="Schwessinger B."/>
            <person name="Raley C."/>
            <person name="Palmer J.M."/>
            <person name="Garnica D."/>
            <person name="Upadhyaya N."/>
            <person name="Rathjen J."/>
            <person name="Taylor J.M."/>
            <person name="Park R.F."/>
            <person name="Dodds P.N."/>
            <person name="Hirsch C.D."/>
            <person name="Kianian S.F."/>
            <person name="Figueroa M."/>
        </authorList>
    </citation>
    <scope>NUCLEOTIDE SEQUENCE [LARGE SCALE GENOMIC DNA]</scope>
    <source>
        <strain evidence="2">12NC29</strain>
    </source>
</reference>
<sequence>MIKAPTGGTNLHYCCRALRTSEDQLLSLPHSRHCAELHDIFIGHSILLHKHQPPQAHPGHQLATTPRASTYQKRALNPHPNLPPHLY</sequence>
<gene>
    <name evidence="2" type="ORF">PCANC_25667</name>
</gene>
<evidence type="ECO:0000313" key="2">
    <source>
        <dbReference type="EMBL" id="PLW11446.1"/>
    </source>
</evidence>
<dbReference type="Proteomes" id="UP000235388">
    <property type="component" value="Unassembled WGS sequence"/>
</dbReference>
<evidence type="ECO:0000256" key="1">
    <source>
        <dbReference type="SAM" id="MobiDB-lite"/>
    </source>
</evidence>
<name>A0A2N5SDX1_9BASI</name>
<feature type="compositionally biased region" description="Polar residues" evidence="1">
    <location>
        <begin position="62"/>
        <end position="72"/>
    </location>
</feature>
<evidence type="ECO:0000313" key="3">
    <source>
        <dbReference type="Proteomes" id="UP000235388"/>
    </source>
</evidence>
<dbReference type="AlphaFoldDB" id="A0A2N5SDX1"/>
<dbReference type="EMBL" id="PGCJ01001019">
    <property type="protein sequence ID" value="PLW11446.1"/>
    <property type="molecule type" value="Genomic_DNA"/>
</dbReference>
<comment type="caution">
    <text evidence="2">The sequence shown here is derived from an EMBL/GenBank/DDBJ whole genome shotgun (WGS) entry which is preliminary data.</text>
</comment>
<protein>
    <submittedName>
        <fullName evidence="2">Uncharacterized protein</fullName>
    </submittedName>
</protein>
<accession>A0A2N5SDX1</accession>
<organism evidence="2 3">
    <name type="scientific">Puccinia coronata f. sp. avenae</name>
    <dbReference type="NCBI Taxonomy" id="200324"/>
    <lineage>
        <taxon>Eukaryota</taxon>
        <taxon>Fungi</taxon>
        <taxon>Dikarya</taxon>
        <taxon>Basidiomycota</taxon>
        <taxon>Pucciniomycotina</taxon>
        <taxon>Pucciniomycetes</taxon>
        <taxon>Pucciniales</taxon>
        <taxon>Pucciniaceae</taxon>
        <taxon>Puccinia</taxon>
    </lineage>
</organism>